<evidence type="ECO:0000313" key="1">
    <source>
        <dbReference type="EMBL" id="MEJ8660793.1"/>
    </source>
</evidence>
<evidence type="ECO:0000313" key="2">
    <source>
        <dbReference type="Proteomes" id="UP001375539"/>
    </source>
</evidence>
<protein>
    <submittedName>
        <fullName evidence="1">STAS domain-containing protein</fullName>
    </submittedName>
</protein>
<name>A0ACC6QQH6_9ACTN</name>
<dbReference type="Proteomes" id="UP001375539">
    <property type="component" value="Unassembled WGS sequence"/>
</dbReference>
<comment type="caution">
    <text evidence="1">The sequence shown here is derived from an EMBL/GenBank/DDBJ whole genome shotgun (WGS) entry which is preliminary data.</text>
</comment>
<accession>A0ACC6QQH6</accession>
<sequence length="119" mass="12526">MTHELTVQTRTATAGPVIELAGELDHHSAPDVRALLLGLGLHPGQQLVIDLAGLTFCDSSGITVLIAARNHALQAEADIALAAVPDHVSRIFRTVGLERVFTIHPDARAAEAAWTPPAS</sequence>
<dbReference type="EMBL" id="JBBKAI010000002">
    <property type="protein sequence ID" value="MEJ8660793.1"/>
    <property type="molecule type" value="Genomic_DNA"/>
</dbReference>
<reference evidence="1" key="1">
    <citation type="submission" date="2024-03" db="EMBL/GenBank/DDBJ databases">
        <title>Novel Streptomyces species of biotechnological and ecological value are a feature of Machair soil.</title>
        <authorList>
            <person name="Prole J.R."/>
            <person name="Goodfellow M."/>
            <person name="Allenby N."/>
            <person name="Ward A.C."/>
        </authorList>
    </citation>
    <scope>NUCLEOTIDE SEQUENCE</scope>
    <source>
        <strain evidence="1">MS1.AVA.4</strain>
    </source>
</reference>
<gene>
    <name evidence="1" type="ORF">WKI58_30495</name>
</gene>
<organism evidence="1 2">
    <name type="scientific">Streptomyces pratisoli</name>
    <dbReference type="NCBI Taxonomy" id="3139917"/>
    <lineage>
        <taxon>Bacteria</taxon>
        <taxon>Bacillati</taxon>
        <taxon>Actinomycetota</taxon>
        <taxon>Actinomycetes</taxon>
        <taxon>Kitasatosporales</taxon>
        <taxon>Streptomycetaceae</taxon>
        <taxon>Streptomyces</taxon>
    </lineage>
</organism>
<proteinExistence type="predicted"/>
<keyword evidence="2" id="KW-1185">Reference proteome</keyword>